<keyword evidence="4" id="KW-0255">Endonuclease</keyword>
<dbReference type="PANTHER" id="PTHR42834:SF1">
    <property type="entry name" value="ENDONUCLEASE_EXONUCLEASE_PHOSPHATASE FAMILY PROTEIN (AFU_ORTHOLOGUE AFUA_3G09210)"/>
    <property type="match status" value="1"/>
</dbReference>
<evidence type="ECO:0000313" key="5">
    <source>
        <dbReference type="Proteomes" id="UP000519158"/>
    </source>
</evidence>
<dbReference type="AlphaFoldDB" id="A0A7Y4D9L5"/>
<keyword evidence="2" id="KW-0732">Signal</keyword>
<dbReference type="InterPro" id="IPR001322">
    <property type="entry name" value="Lamin_tail_dom"/>
</dbReference>
<evidence type="ECO:0000259" key="3">
    <source>
        <dbReference type="PROSITE" id="PS51841"/>
    </source>
</evidence>
<sequence>MERKLTHTAIALAVSSVFAASASAEIIISQYVEGGSYNKAIEIANTGDSAVSLDGFSLAKSSNGGGIWETKIDLTGKILNAKSVWVLAHSRASDAIKALANQQDGAVANFNGDDPIALLNAQGEVHDMFGVMGDVDFAKDKTFIRKDEAMTSNASYDKAQWKELVKDDITGLGSLGYDAPEPPPAFTCTDDGATPTFTSIQAVQGDGDRSPLIPDGKFESEQDIFVTGVVSAVTKSITKGFYLQALEDDYNAKTSEGLFVETGSSDTGLSPGDVVCVKGKAHELFNRTQLKSDANSFVKQSSQAAPTAVEFVVADGETLHQALERYEGMNVELSADSKLFVTRNFSYDYAGRRNNMVLAHEKPLMKPTQVFAAESAQATDLAKKNAVSQVYLESDYKAASGEIPYYPDFAKDTDQDGSSENHIRLGSRVEGLQGVVDYSYGQYRLIATNTATKDTFVTKAVDAQGNTIFDVTRKAAPELTNADIRIASFNVLNYFNSHSSIGGPLNASCSDQADADASRGCNRGAKVNDEFLLQKAKIIKALAAMDSDIIGLMEVENNGFGDGSALKDLTDGLNATIDDVKKHYSYVEIKKADMTKGEFFGSDAIMVAMLYRADKVVPKGKAKVIVTPEQHILADVLTRTKEDGTQESNTALSKYQRHSLLQTFTAKGSTVPLSVVVNHLKSKGSHCIEQWQSFEEKSDPADLQGKCNRFRTSATKVLGDSLKSVKGDVLIIGDLNAYGMEDPVLTLTDYSEAKYDREIRTASFTTLGKDDAGENKPYEATGSVITKGFGYINLNTKFHGADTFSYTYGGEQGNLDHALANPSLANKVTSITDWHINASESTMFEYSSKYTGKMPKYADVFSASDHDPVIIALDYAKSNKIKLPAKGEKLKVEYYLPEEAVVGDVVTVRLAKKSQAVLKAMAASDDLTASTTLTQPDVDAGVVQVSFDKEPEKASYVMTQELADSAGTVKSTVSADITISEAATENVETSSKSGASFGLSGLFALFGFGFLRRRTRK</sequence>
<evidence type="ECO:0000256" key="2">
    <source>
        <dbReference type="SAM" id="SignalP"/>
    </source>
</evidence>
<dbReference type="NCBIfam" id="NF033681">
    <property type="entry name" value="ExeM_NucH_DNase"/>
    <property type="match status" value="1"/>
</dbReference>
<gene>
    <name evidence="4" type="ORF">F0234_16675</name>
</gene>
<dbReference type="CDD" id="cd04486">
    <property type="entry name" value="YhcR_OBF_like"/>
    <property type="match status" value="1"/>
</dbReference>
<dbReference type="SUPFAM" id="SSF74853">
    <property type="entry name" value="Lamin A/C globular tail domain"/>
    <property type="match status" value="1"/>
</dbReference>
<organism evidence="4 5">
    <name type="scientific">Vibrio splendidus</name>
    <dbReference type="NCBI Taxonomy" id="29497"/>
    <lineage>
        <taxon>Bacteria</taxon>
        <taxon>Pseudomonadati</taxon>
        <taxon>Pseudomonadota</taxon>
        <taxon>Gammaproteobacteria</taxon>
        <taxon>Vibrionales</taxon>
        <taxon>Vibrionaceae</taxon>
        <taxon>Vibrio</taxon>
    </lineage>
</organism>
<dbReference type="PANTHER" id="PTHR42834">
    <property type="entry name" value="ENDONUCLEASE/EXONUCLEASE/PHOSPHATASE FAMILY PROTEIN (AFU_ORTHOLOGUE AFUA_3G09210)"/>
    <property type="match status" value="1"/>
</dbReference>
<feature type="transmembrane region" description="Helical" evidence="1">
    <location>
        <begin position="994"/>
        <end position="1011"/>
    </location>
</feature>
<dbReference type="Proteomes" id="UP000519158">
    <property type="component" value="Unassembled WGS sequence"/>
</dbReference>
<dbReference type="Gene3D" id="3.60.10.10">
    <property type="entry name" value="Endonuclease/exonuclease/phosphatase"/>
    <property type="match status" value="1"/>
</dbReference>
<keyword evidence="4" id="KW-0540">Nuclease</keyword>
<keyword evidence="1" id="KW-0472">Membrane</keyword>
<proteinExistence type="predicted"/>
<feature type="domain" description="LTD" evidence="3">
    <location>
        <begin position="14"/>
        <end position="134"/>
    </location>
</feature>
<reference evidence="4 5" key="1">
    <citation type="submission" date="2019-09" db="EMBL/GenBank/DDBJ databases">
        <title>Draft genome sequencing and comparative genomics of hatchery-associated Vibrios.</title>
        <authorList>
            <person name="Kehlet-Delgado H."/>
            <person name="Mueller R.S."/>
        </authorList>
    </citation>
    <scope>NUCLEOTIDE SEQUENCE [LARGE SCALE GENOMIC DNA]</scope>
    <source>
        <strain evidence="4 5">99-70-13A3</strain>
    </source>
</reference>
<dbReference type="SUPFAM" id="SSF56219">
    <property type="entry name" value="DNase I-like"/>
    <property type="match status" value="1"/>
</dbReference>
<dbReference type="RefSeq" id="WP_171329909.1">
    <property type="nucleotide sequence ID" value="NZ_CAWPOP010000006.1"/>
</dbReference>
<evidence type="ECO:0000313" key="4">
    <source>
        <dbReference type="EMBL" id="NOJ14397.1"/>
    </source>
</evidence>
<keyword evidence="1" id="KW-0812">Transmembrane</keyword>
<dbReference type="EMBL" id="VTXL01000014">
    <property type="protein sequence ID" value="NOJ14397.1"/>
    <property type="molecule type" value="Genomic_DNA"/>
</dbReference>
<dbReference type="InterPro" id="IPR036691">
    <property type="entry name" value="Endo/exonu/phosph_ase_sf"/>
</dbReference>
<feature type="chain" id="PRO_5030720537" evidence="2">
    <location>
        <begin position="20"/>
        <end position="1017"/>
    </location>
</feature>
<keyword evidence="1" id="KW-1133">Transmembrane helix</keyword>
<protein>
    <submittedName>
        <fullName evidence="4">ExeM/NucH family extracellular endonuclease</fullName>
    </submittedName>
</protein>
<feature type="signal peptide" evidence="2">
    <location>
        <begin position="1"/>
        <end position="19"/>
    </location>
</feature>
<dbReference type="GO" id="GO:0004519">
    <property type="term" value="F:endonuclease activity"/>
    <property type="evidence" value="ECO:0007669"/>
    <property type="project" value="UniProtKB-KW"/>
</dbReference>
<accession>A0A7Y4D9L5</accession>
<evidence type="ECO:0000256" key="1">
    <source>
        <dbReference type="SAM" id="Phobius"/>
    </source>
</evidence>
<dbReference type="InterPro" id="IPR047971">
    <property type="entry name" value="ExeM-like"/>
</dbReference>
<keyword evidence="4" id="KW-0378">Hydrolase</keyword>
<name>A0A7Y4D9L5_VIBSP</name>
<dbReference type="Pfam" id="PF00932">
    <property type="entry name" value="LTD"/>
    <property type="match status" value="1"/>
</dbReference>
<dbReference type="InterPro" id="IPR036415">
    <property type="entry name" value="Lamin_tail_dom_sf"/>
</dbReference>
<dbReference type="PROSITE" id="PS51841">
    <property type="entry name" value="LTD"/>
    <property type="match status" value="1"/>
</dbReference>
<comment type="caution">
    <text evidence="4">The sequence shown here is derived from an EMBL/GenBank/DDBJ whole genome shotgun (WGS) entry which is preliminary data.</text>
</comment>